<dbReference type="AlphaFoldDB" id="A0A1U7XTM3"/>
<gene>
    <name evidence="2" type="primary">LOC104237384</name>
</gene>
<protein>
    <submittedName>
        <fullName evidence="2">Uncharacterized protein LOC104237384</fullName>
    </submittedName>
</protein>
<proteinExistence type="predicted"/>
<name>A0A1U7XTM3_NICSY</name>
<keyword evidence="1" id="KW-1185">Reference proteome</keyword>
<reference evidence="2" key="2">
    <citation type="submission" date="2025-08" db="UniProtKB">
        <authorList>
            <consortium name="RefSeq"/>
        </authorList>
    </citation>
    <scope>IDENTIFICATION</scope>
    <source>
        <tissue evidence="2">Leaf</tissue>
    </source>
</reference>
<dbReference type="Proteomes" id="UP000189701">
    <property type="component" value="Unplaced"/>
</dbReference>
<accession>A0A1U7XTM3</accession>
<dbReference type="RefSeq" id="XP_009789830.1">
    <property type="nucleotide sequence ID" value="XM_009791528.1"/>
</dbReference>
<evidence type="ECO:0000313" key="2">
    <source>
        <dbReference type="RefSeq" id="XP_009789830.1"/>
    </source>
</evidence>
<evidence type="ECO:0000313" key="1">
    <source>
        <dbReference type="Proteomes" id="UP000189701"/>
    </source>
</evidence>
<reference evidence="1" key="1">
    <citation type="journal article" date="2013" name="Genome Biol.">
        <title>Reference genomes and transcriptomes of Nicotiana sylvestris and Nicotiana tomentosiformis.</title>
        <authorList>
            <person name="Sierro N."/>
            <person name="Battey J.N."/>
            <person name="Ouadi S."/>
            <person name="Bovet L."/>
            <person name="Goepfert S."/>
            <person name="Bakaher N."/>
            <person name="Peitsch M.C."/>
            <person name="Ivanov N.V."/>
        </authorList>
    </citation>
    <scope>NUCLEOTIDE SEQUENCE [LARGE SCALE GENOMIC DNA]</scope>
</reference>
<sequence>MAALLHHLRPSLTLLLRRPAATKQPWLLLLHLSMNHHDDQQLVDQQLSLTSLTIVKRRTPVRRPHCRGPPLTSSSAAASTSLTLLHRRLRGRVLVRLRRPASSPKINRKTYKKNFRVDLPFPFEFVVVHFRYTTVNLAHCKLKCESMNTYEELNFEVLIWLFLCFFY</sequence>
<organism evidence="1 2">
    <name type="scientific">Nicotiana sylvestris</name>
    <name type="common">Wood tobacco</name>
    <name type="synonym">South American tobacco</name>
    <dbReference type="NCBI Taxonomy" id="4096"/>
    <lineage>
        <taxon>Eukaryota</taxon>
        <taxon>Viridiplantae</taxon>
        <taxon>Streptophyta</taxon>
        <taxon>Embryophyta</taxon>
        <taxon>Tracheophyta</taxon>
        <taxon>Spermatophyta</taxon>
        <taxon>Magnoliopsida</taxon>
        <taxon>eudicotyledons</taxon>
        <taxon>Gunneridae</taxon>
        <taxon>Pentapetalae</taxon>
        <taxon>asterids</taxon>
        <taxon>lamiids</taxon>
        <taxon>Solanales</taxon>
        <taxon>Solanaceae</taxon>
        <taxon>Nicotianoideae</taxon>
        <taxon>Nicotianeae</taxon>
        <taxon>Nicotiana</taxon>
    </lineage>
</organism>